<proteinExistence type="predicted"/>
<evidence type="ECO:0000313" key="2">
    <source>
        <dbReference type="EMBL" id="MBB3020666.1"/>
    </source>
</evidence>
<evidence type="ECO:0000256" key="1">
    <source>
        <dbReference type="SAM" id="MobiDB-lite"/>
    </source>
</evidence>
<dbReference type="AlphaFoldDB" id="A0A7W4VP62"/>
<feature type="region of interest" description="Disordered" evidence="1">
    <location>
        <begin position="142"/>
        <end position="172"/>
    </location>
</feature>
<dbReference type="Proteomes" id="UP000532010">
    <property type="component" value="Unassembled WGS sequence"/>
</dbReference>
<comment type="caution">
    <text evidence="2">The sequence shown here is derived from an EMBL/GenBank/DDBJ whole genome shotgun (WGS) entry which is preliminary data.</text>
</comment>
<protein>
    <submittedName>
        <fullName evidence="2">Uncharacterized protein</fullName>
    </submittedName>
</protein>
<reference evidence="2 3" key="1">
    <citation type="submission" date="2020-08" db="EMBL/GenBank/DDBJ databases">
        <title>The Agave Microbiome: Exploring the role of microbial communities in plant adaptations to desert environments.</title>
        <authorList>
            <person name="Partida-Martinez L.P."/>
        </authorList>
    </citation>
    <scope>NUCLEOTIDE SEQUENCE [LARGE SCALE GENOMIC DNA]</scope>
    <source>
        <strain evidence="2 3">AT3.9</strain>
    </source>
</reference>
<accession>A0A7W4VP62</accession>
<feature type="compositionally biased region" description="Basic and acidic residues" evidence="1">
    <location>
        <begin position="143"/>
        <end position="153"/>
    </location>
</feature>
<keyword evidence="3" id="KW-1185">Reference proteome</keyword>
<organism evidence="2 3">
    <name type="scientific">Microvirga lupini</name>
    <dbReference type="NCBI Taxonomy" id="420324"/>
    <lineage>
        <taxon>Bacteria</taxon>
        <taxon>Pseudomonadati</taxon>
        <taxon>Pseudomonadota</taxon>
        <taxon>Alphaproteobacteria</taxon>
        <taxon>Hyphomicrobiales</taxon>
        <taxon>Methylobacteriaceae</taxon>
        <taxon>Microvirga</taxon>
    </lineage>
</organism>
<dbReference type="EMBL" id="JACHWB010000005">
    <property type="protein sequence ID" value="MBB3020666.1"/>
    <property type="molecule type" value="Genomic_DNA"/>
</dbReference>
<evidence type="ECO:0000313" key="3">
    <source>
        <dbReference type="Proteomes" id="UP000532010"/>
    </source>
</evidence>
<name>A0A7W4VP62_9HYPH</name>
<sequence>MSVKKRRNSIGQQFIAHRRDMRESPAWRHLPDNARRILDRLELEHMRHGSAENGRLPCTYADFEKAGIRRKSIALAIRQCAGLGFLEVTRQGRRSIAEFRTPSLYRLTYVHGTGRSQAPTDEWQRISTDEHAVAVVAALKAAPSRDLESRGENAPRTVGARTPPAHGRHKGR</sequence>
<gene>
    <name evidence="2" type="ORF">FHR70_003752</name>
</gene>